<protein>
    <submittedName>
        <fullName evidence="2">Uncharacterized protein</fullName>
    </submittedName>
</protein>
<evidence type="ECO:0000256" key="1">
    <source>
        <dbReference type="SAM" id="MobiDB-lite"/>
    </source>
</evidence>
<evidence type="ECO:0000313" key="3">
    <source>
        <dbReference type="Proteomes" id="UP001266305"/>
    </source>
</evidence>
<gene>
    <name evidence="2" type="ORF">P7K49_001732</name>
</gene>
<reference evidence="2 3" key="1">
    <citation type="submission" date="2023-05" db="EMBL/GenBank/DDBJ databases">
        <title>B98-5 Cell Line De Novo Hybrid Assembly: An Optical Mapping Approach.</title>
        <authorList>
            <person name="Kananen K."/>
            <person name="Auerbach J.A."/>
            <person name="Kautto E."/>
            <person name="Blachly J.S."/>
        </authorList>
    </citation>
    <scope>NUCLEOTIDE SEQUENCE [LARGE SCALE GENOMIC DNA]</scope>
    <source>
        <strain evidence="2">B95-8</strain>
        <tissue evidence="2">Cell line</tissue>
    </source>
</reference>
<feature type="compositionally biased region" description="Polar residues" evidence="1">
    <location>
        <begin position="52"/>
        <end position="62"/>
    </location>
</feature>
<comment type="caution">
    <text evidence="2">The sequence shown here is derived from an EMBL/GenBank/DDBJ whole genome shotgun (WGS) entry which is preliminary data.</text>
</comment>
<sequence>PRKRGDCRLRSWAADTEALLISRVISGVQDPDKSPPWKPSHGKGRSEEAPDPQSSASGKQASPPQPGDGPVSQVGLAAADRAAAGGGGGGRRPGSRSSRLTQEGGKEDCRKRER</sequence>
<dbReference type="Proteomes" id="UP001266305">
    <property type="component" value="Unassembled WGS sequence"/>
</dbReference>
<name>A0ABQ9WFC5_SAGOE</name>
<accession>A0ABQ9WFC5</accession>
<feature type="non-terminal residue" evidence="2">
    <location>
        <position position="114"/>
    </location>
</feature>
<feature type="non-terminal residue" evidence="2">
    <location>
        <position position="1"/>
    </location>
</feature>
<evidence type="ECO:0000313" key="2">
    <source>
        <dbReference type="EMBL" id="KAK2120346.1"/>
    </source>
</evidence>
<feature type="region of interest" description="Disordered" evidence="1">
    <location>
        <begin position="24"/>
        <end position="114"/>
    </location>
</feature>
<organism evidence="2 3">
    <name type="scientific">Saguinus oedipus</name>
    <name type="common">Cotton-top tamarin</name>
    <name type="synonym">Oedipomidas oedipus</name>
    <dbReference type="NCBI Taxonomy" id="9490"/>
    <lineage>
        <taxon>Eukaryota</taxon>
        <taxon>Metazoa</taxon>
        <taxon>Chordata</taxon>
        <taxon>Craniata</taxon>
        <taxon>Vertebrata</taxon>
        <taxon>Euteleostomi</taxon>
        <taxon>Mammalia</taxon>
        <taxon>Eutheria</taxon>
        <taxon>Euarchontoglires</taxon>
        <taxon>Primates</taxon>
        <taxon>Haplorrhini</taxon>
        <taxon>Platyrrhini</taxon>
        <taxon>Cebidae</taxon>
        <taxon>Callitrichinae</taxon>
        <taxon>Saguinus</taxon>
    </lineage>
</organism>
<proteinExistence type="predicted"/>
<keyword evidence="3" id="KW-1185">Reference proteome</keyword>
<dbReference type="EMBL" id="JASSZA010000001">
    <property type="protein sequence ID" value="KAK2120346.1"/>
    <property type="molecule type" value="Genomic_DNA"/>
</dbReference>
<feature type="compositionally biased region" description="Basic and acidic residues" evidence="1">
    <location>
        <begin position="104"/>
        <end position="114"/>
    </location>
</feature>